<dbReference type="Proteomes" id="UP000788993">
    <property type="component" value="Unassembled WGS sequence"/>
</dbReference>
<comment type="caution">
    <text evidence="1">The sequence shown here is derived from an EMBL/GenBank/DDBJ whole genome shotgun (WGS) entry which is preliminary data.</text>
</comment>
<name>A0A1B7SMN7_9ASCO</name>
<gene>
    <name evidence="1" type="ORF">OGATHE_000522</name>
</gene>
<proteinExistence type="predicted"/>
<dbReference type="EMBL" id="JAEUBD010000095">
    <property type="protein sequence ID" value="KAH3677868.1"/>
    <property type="molecule type" value="Genomic_DNA"/>
</dbReference>
<evidence type="ECO:0000313" key="1">
    <source>
        <dbReference type="EMBL" id="KAH3677868.1"/>
    </source>
</evidence>
<dbReference type="AlphaFoldDB" id="A0A1B7SMN7"/>
<sequence>MFKLAAGRTLKESSRGLLRQPSTSLLRHYSLADRQGVLRLEELMLQCHAYPDLRTKAYDAFKVVDKAITVADKRANSFFFDRYSAITSFMFSVLFTREILRKPNKEVVDQFLDSIALHDIDFQLEDVKLVIQYLGTIKRLL</sequence>
<reference evidence="1" key="1">
    <citation type="journal article" date="2021" name="Open Biol.">
        <title>Shared evolutionary footprints suggest mitochondrial oxidative damage underlies multiple complex I losses in fungi.</title>
        <authorList>
            <person name="Schikora-Tamarit M.A."/>
            <person name="Marcet-Houben M."/>
            <person name="Nosek J."/>
            <person name="Gabaldon T."/>
        </authorList>
    </citation>
    <scope>NUCLEOTIDE SEQUENCE</scope>
    <source>
        <strain evidence="1">NCAIM Y.01608</strain>
    </source>
</reference>
<protein>
    <submittedName>
        <fullName evidence="1">Uncharacterized protein</fullName>
    </submittedName>
</protein>
<organism evidence="1 2">
    <name type="scientific">Ogataea polymorpha</name>
    <dbReference type="NCBI Taxonomy" id="460523"/>
    <lineage>
        <taxon>Eukaryota</taxon>
        <taxon>Fungi</taxon>
        <taxon>Dikarya</taxon>
        <taxon>Ascomycota</taxon>
        <taxon>Saccharomycotina</taxon>
        <taxon>Pichiomycetes</taxon>
        <taxon>Pichiales</taxon>
        <taxon>Pichiaceae</taxon>
        <taxon>Ogataea</taxon>
    </lineage>
</organism>
<accession>A0A1B7SMN7</accession>
<keyword evidence="2" id="KW-1185">Reference proteome</keyword>
<reference evidence="1" key="2">
    <citation type="submission" date="2021-01" db="EMBL/GenBank/DDBJ databases">
        <authorList>
            <person name="Schikora-Tamarit M.A."/>
        </authorList>
    </citation>
    <scope>NUCLEOTIDE SEQUENCE</scope>
    <source>
        <strain evidence="1">NCAIM Y.01608</strain>
    </source>
</reference>
<dbReference type="RefSeq" id="XP_018212571.1">
    <property type="nucleotide sequence ID" value="XM_018355859.1"/>
</dbReference>
<evidence type="ECO:0000313" key="2">
    <source>
        <dbReference type="Proteomes" id="UP000788993"/>
    </source>
</evidence>